<dbReference type="VEuPathDB" id="VectorBase:MDOMA2_000314"/>
<dbReference type="PANTHER" id="PTHR31938:SF4">
    <property type="entry name" value="NUCLEAR SPECKLE SPLICING REGULATORY PROTEIN 1"/>
    <property type="match status" value="1"/>
</dbReference>
<feature type="region of interest" description="Disordered" evidence="4">
    <location>
        <begin position="1"/>
        <end position="73"/>
    </location>
</feature>
<evidence type="ECO:0000256" key="1">
    <source>
        <dbReference type="ARBA" id="ARBA00010126"/>
    </source>
</evidence>
<dbReference type="GO" id="GO:0000381">
    <property type="term" value="P:regulation of alternative mRNA splicing, via spliceosome"/>
    <property type="evidence" value="ECO:0007669"/>
    <property type="project" value="InterPro"/>
</dbReference>
<gene>
    <name evidence="6" type="primary">101890166</name>
    <name evidence="8" type="synonym">LOC101890166</name>
</gene>
<evidence type="ECO:0000313" key="6">
    <source>
        <dbReference type="EnsemblMetazoa" id="MDOA010081-PB"/>
    </source>
</evidence>
<dbReference type="AlphaFoldDB" id="A0A1I8MZU4"/>
<evidence type="ECO:0000256" key="2">
    <source>
        <dbReference type="ARBA" id="ARBA00023054"/>
    </source>
</evidence>
<reference evidence="8" key="2">
    <citation type="submission" date="2025-04" db="UniProtKB">
        <authorList>
            <consortium name="RefSeq"/>
        </authorList>
    </citation>
    <scope>IDENTIFICATION</scope>
    <source>
        <strain evidence="8">Aabys</strain>
    </source>
</reference>
<organism evidence="6">
    <name type="scientific">Musca domestica</name>
    <name type="common">House fly</name>
    <dbReference type="NCBI Taxonomy" id="7370"/>
    <lineage>
        <taxon>Eukaryota</taxon>
        <taxon>Metazoa</taxon>
        <taxon>Ecdysozoa</taxon>
        <taxon>Arthropoda</taxon>
        <taxon>Hexapoda</taxon>
        <taxon>Insecta</taxon>
        <taxon>Pterygota</taxon>
        <taxon>Neoptera</taxon>
        <taxon>Endopterygota</taxon>
        <taxon>Diptera</taxon>
        <taxon>Brachycera</taxon>
        <taxon>Muscomorpha</taxon>
        <taxon>Muscoidea</taxon>
        <taxon>Muscidae</taxon>
        <taxon>Musca</taxon>
    </lineage>
</organism>
<proteinExistence type="inferred from homology"/>
<dbReference type="Proteomes" id="UP001652621">
    <property type="component" value="Unplaced"/>
</dbReference>
<accession>A0A1I8MZU4</accession>
<evidence type="ECO:0000256" key="3">
    <source>
        <dbReference type="SAM" id="Coils"/>
    </source>
</evidence>
<name>A0A1I8MZU4_MUSDO</name>
<dbReference type="RefSeq" id="XP_005189171.1">
    <property type="nucleotide sequence ID" value="XM_005189114.3"/>
</dbReference>
<dbReference type="EnsemblMetazoa" id="MDOA010081-RB">
    <property type="protein sequence ID" value="MDOA010081-PB"/>
    <property type="gene ID" value="MDOA010081"/>
</dbReference>
<dbReference type="KEGG" id="mde:101890166"/>
<keyword evidence="2 3" id="KW-0175">Coiled coil</keyword>
<feature type="compositionally biased region" description="Low complexity" evidence="4">
    <location>
        <begin position="284"/>
        <end position="297"/>
    </location>
</feature>
<dbReference type="InterPro" id="IPR042816">
    <property type="entry name" value="Nsrp1"/>
</dbReference>
<evidence type="ECO:0000313" key="7">
    <source>
        <dbReference type="Proteomes" id="UP001652621"/>
    </source>
</evidence>
<dbReference type="InterPro" id="IPR018612">
    <property type="entry name" value="NSRP1_N"/>
</dbReference>
<feature type="domain" description="Nuclear speckle splicing regulatory protein 1 N-terminal" evidence="5">
    <location>
        <begin position="65"/>
        <end position="182"/>
    </location>
</feature>
<evidence type="ECO:0000313" key="8">
    <source>
        <dbReference type="RefSeq" id="XP_005189171.1"/>
    </source>
</evidence>
<protein>
    <submittedName>
        <fullName evidence="8">Nuclear speckle splicing regulatory protein 1</fullName>
    </submittedName>
</protein>
<comment type="similarity">
    <text evidence="1">Belongs to the NSRP1 family.</text>
</comment>
<dbReference type="OrthoDB" id="446635at2759"/>
<feature type="region of interest" description="Disordered" evidence="4">
    <location>
        <begin position="196"/>
        <end position="393"/>
    </location>
</feature>
<feature type="coiled-coil region" evidence="3">
    <location>
        <begin position="81"/>
        <end position="138"/>
    </location>
</feature>
<dbReference type="GeneID" id="101890166"/>
<sequence length="421" mass="47904">MSKQYGLIIPGQQKKAPPPVQREVSKPSIFDESSSSASDDENGPPQMQMKKPTMGPSMMERRRAKNLQAQALAEDPTIFQYDELYDDMENQRDEEKKVKSNEPKKPKYITKLLETAERRKLENELRVERQVQKEREAEGEQFKDKEAFVTSSYRKKLEEMRKLEEQNKRDDYLEAIGDVRKQKDLDGFYRHLYEQKMGSTKEVKKPELRPEFMTSGAGDSDTEEVAYKPIKSGKPAQQRAYRKRRSSNEEDEEAAKDTSLTELGVDKKQHLTNNIDADSDFSIDDSSSTSSEESANSGDESATPNKKPKKKKNKTKTKESTNNSDTSTKIDSSKIALNLDSLKKDKTENTTESTVKTGNIPTETPAKLPVPSVDIEEENASPPPAKPKRDKAEVWKKRTVGEVFEAAVQRYYERKAARSQA</sequence>
<dbReference type="eggNOG" id="KOG2117">
    <property type="taxonomic scope" value="Eukaryota"/>
</dbReference>
<dbReference type="Pfam" id="PF09745">
    <property type="entry name" value="NSRP1_N"/>
    <property type="match status" value="1"/>
</dbReference>
<feature type="compositionally biased region" description="Basic residues" evidence="4">
    <location>
        <begin position="306"/>
        <end position="315"/>
    </location>
</feature>
<keyword evidence="7" id="KW-1185">Reference proteome</keyword>
<evidence type="ECO:0000259" key="5">
    <source>
        <dbReference type="Pfam" id="PF09745"/>
    </source>
</evidence>
<feature type="compositionally biased region" description="Low complexity" evidence="4">
    <location>
        <begin position="320"/>
        <end position="329"/>
    </location>
</feature>
<reference evidence="6" key="1">
    <citation type="submission" date="2020-05" db="UniProtKB">
        <authorList>
            <consortium name="EnsemblMetazoa"/>
        </authorList>
    </citation>
    <scope>IDENTIFICATION</scope>
    <source>
        <strain evidence="6">Aabys</strain>
    </source>
</reference>
<feature type="compositionally biased region" description="Polar residues" evidence="4">
    <location>
        <begin position="350"/>
        <end position="362"/>
    </location>
</feature>
<feature type="compositionally biased region" description="Basic and acidic residues" evidence="4">
    <location>
        <begin position="196"/>
        <end position="210"/>
    </location>
</feature>
<dbReference type="PANTHER" id="PTHR31938">
    <property type="entry name" value="NUCLEAR SPECKLE SPLICING REGULATORY PROTEIN 1"/>
    <property type="match status" value="1"/>
</dbReference>
<dbReference type="VEuPathDB" id="VectorBase:MDOA010081"/>
<dbReference type="EnsemblMetazoa" id="MDOA010081-RA">
    <property type="protein sequence ID" value="MDOA010081-PA"/>
    <property type="gene ID" value="MDOA010081"/>
</dbReference>
<evidence type="ECO:0000256" key="4">
    <source>
        <dbReference type="SAM" id="MobiDB-lite"/>
    </source>
</evidence>
<dbReference type="STRING" id="7370.A0A1I8MZU4"/>